<organism evidence="1 2">
    <name type="scientific">Paenibacillus elgii</name>
    <dbReference type="NCBI Taxonomy" id="189691"/>
    <lineage>
        <taxon>Bacteria</taxon>
        <taxon>Bacillati</taxon>
        <taxon>Bacillota</taxon>
        <taxon>Bacilli</taxon>
        <taxon>Bacillales</taxon>
        <taxon>Paenibacillaceae</taxon>
        <taxon>Paenibacillus</taxon>
    </lineage>
</organism>
<dbReference type="RefSeq" id="WP_108530417.1">
    <property type="nucleotide sequence ID" value="NZ_PYHP01000011.1"/>
</dbReference>
<sequence>MDNRSFNVSGLTGQNQNFNFGDNGKIDQKITNGSEIDIQKLFSDLHKVIEEGDADSRDKQMAQVLEENVKAGKMDTAKTIFDLLTKTVQMSAAGIAIGKAFGWI</sequence>
<protein>
    <submittedName>
        <fullName evidence="1">Uncharacterized protein</fullName>
    </submittedName>
</protein>
<name>A0A2T6G881_9BACL</name>
<evidence type="ECO:0000313" key="2">
    <source>
        <dbReference type="Proteomes" id="UP000244184"/>
    </source>
</evidence>
<dbReference type="AlphaFoldDB" id="A0A2T6G881"/>
<evidence type="ECO:0000313" key="1">
    <source>
        <dbReference type="EMBL" id="PUA40360.1"/>
    </source>
</evidence>
<dbReference type="EMBL" id="PYHP01000011">
    <property type="protein sequence ID" value="PUA40360.1"/>
    <property type="molecule type" value="Genomic_DNA"/>
</dbReference>
<gene>
    <name evidence="1" type="ORF">C8Z91_04445</name>
</gene>
<accession>A0A2T6G881</accession>
<dbReference type="Proteomes" id="UP000244184">
    <property type="component" value="Unassembled WGS sequence"/>
</dbReference>
<reference evidence="1 2" key="1">
    <citation type="submission" date="2018-03" db="EMBL/GenBank/DDBJ databases">
        <title>Genome sequence of Paenibacillus elgii strain AC13 an antimicrobial compound producing bacteria.</title>
        <authorList>
            <person name="Kurokawa A.S."/>
            <person name="Araujo J.F."/>
            <person name="Costa R.A."/>
            <person name="Ortega D.B."/>
            <person name="Pires A.S."/>
            <person name="Pappas G.J.Jr."/>
            <person name="Franco O.L."/>
            <person name="Barreto C."/>
            <person name="Magalhaes B.S."/>
            <person name="Kruger R.H."/>
        </authorList>
    </citation>
    <scope>NUCLEOTIDE SEQUENCE [LARGE SCALE GENOMIC DNA]</scope>
    <source>
        <strain evidence="1 2">AC13</strain>
    </source>
</reference>
<comment type="caution">
    <text evidence="1">The sequence shown here is derived from an EMBL/GenBank/DDBJ whole genome shotgun (WGS) entry which is preliminary data.</text>
</comment>
<proteinExistence type="predicted"/>